<name>A0A0C2WSV8_AMAMK</name>
<dbReference type="AlphaFoldDB" id="A0A0C2WSV8"/>
<proteinExistence type="predicted"/>
<accession>A0A0C2WSV8</accession>
<reference evidence="1 2" key="1">
    <citation type="submission" date="2014-04" db="EMBL/GenBank/DDBJ databases">
        <title>Evolutionary Origins and Diversification of the Mycorrhizal Mutualists.</title>
        <authorList>
            <consortium name="DOE Joint Genome Institute"/>
            <consortium name="Mycorrhizal Genomics Consortium"/>
            <person name="Kohler A."/>
            <person name="Kuo A."/>
            <person name="Nagy L.G."/>
            <person name="Floudas D."/>
            <person name="Copeland A."/>
            <person name="Barry K.W."/>
            <person name="Cichocki N."/>
            <person name="Veneault-Fourrey C."/>
            <person name="LaButti K."/>
            <person name="Lindquist E.A."/>
            <person name="Lipzen A."/>
            <person name="Lundell T."/>
            <person name="Morin E."/>
            <person name="Murat C."/>
            <person name="Riley R."/>
            <person name="Ohm R."/>
            <person name="Sun H."/>
            <person name="Tunlid A."/>
            <person name="Henrissat B."/>
            <person name="Grigoriev I.V."/>
            <person name="Hibbett D.S."/>
            <person name="Martin F."/>
        </authorList>
    </citation>
    <scope>NUCLEOTIDE SEQUENCE [LARGE SCALE GENOMIC DNA]</scope>
    <source>
        <strain evidence="1 2">Koide BX008</strain>
    </source>
</reference>
<organism evidence="1 2">
    <name type="scientific">Amanita muscaria (strain Koide BX008)</name>
    <dbReference type="NCBI Taxonomy" id="946122"/>
    <lineage>
        <taxon>Eukaryota</taxon>
        <taxon>Fungi</taxon>
        <taxon>Dikarya</taxon>
        <taxon>Basidiomycota</taxon>
        <taxon>Agaricomycotina</taxon>
        <taxon>Agaricomycetes</taxon>
        <taxon>Agaricomycetidae</taxon>
        <taxon>Agaricales</taxon>
        <taxon>Pluteineae</taxon>
        <taxon>Amanitaceae</taxon>
        <taxon>Amanita</taxon>
    </lineage>
</organism>
<evidence type="ECO:0000313" key="1">
    <source>
        <dbReference type="EMBL" id="KIL59836.1"/>
    </source>
</evidence>
<sequence length="71" mass="8046">MQICASSLSVRGTIVLLIVRCYVPMLGVRVGGAFLDVLCIHGVRYLRWTCVSHFRKWCVFSFVSTLHRDTA</sequence>
<dbReference type="InParanoid" id="A0A0C2WSV8"/>
<dbReference type="HOGENOM" id="CLU_2739530_0_0_1"/>
<evidence type="ECO:0000313" key="2">
    <source>
        <dbReference type="Proteomes" id="UP000054549"/>
    </source>
</evidence>
<protein>
    <submittedName>
        <fullName evidence="1">Uncharacterized protein</fullName>
    </submittedName>
</protein>
<gene>
    <name evidence="1" type="ORF">M378DRAFT_969473</name>
</gene>
<dbReference type="EMBL" id="KN818309">
    <property type="protein sequence ID" value="KIL59836.1"/>
    <property type="molecule type" value="Genomic_DNA"/>
</dbReference>
<keyword evidence="2" id="KW-1185">Reference proteome</keyword>
<dbReference type="Proteomes" id="UP000054549">
    <property type="component" value="Unassembled WGS sequence"/>
</dbReference>